<dbReference type="AlphaFoldDB" id="A0AAV8Z7G1"/>
<dbReference type="EMBL" id="JAPWTK010000010">
    <property type="protein sequence ID" value="KAJ8960059.1"/>
    <property type="molecule type" value="Genomic_DNA"/>
</dbReference>
<keyword evidence="2" id="KW-1185">Reference proteome</keyword>
<sequence>MQVQYQAMCITIFCMAVDGTSTSSLKMTPKKIFFAFTYLHDCSNEEVLKLKCGPWNSIIMYYLNFDFKADLANNIRKQEILRGNLESPGHFHGGGNCLVETYDAIITSKLIEAQGNPRGSVLILVPALKNYSLCQPHGDSVAPSNDIIQFREFVCSTEW</sequence>
<accession>A0AAV8Z7G1</accession>
<evidence type="ECO:0000313" key="2">
    <source>
        <dbReference type="Proteomes" id="UP001162162"/>
    </source>
</evidence>
<name>A0AAV8Z7G1_9CUCU</name>
<evidence type="ECO:0000313" key="1">
    <source>
        <dbReference type="EMBL" id="KAJ8960059.1"/>
    </source>
</evidence>
<comment type="caution">
    <text evidence="1">The sequence shown here is derived from an EMBL/GenBank/DDBJ whole genome shotgun (WGS) entry which is preliminary data.</text>
</comment>
<reference evidence="1" key="1">
    <citation type="journal article" date="2023" name="Insect Mol. Biol.">
        <title>Genome sequencing provides insights into the evolution of gene families encoding plant cell wall-degrading enzymes in longhorned beetles.</title>
        <authorList>
            <person name="Shin N.R."/>
            <person name="Okamura Y."/>
            <person name="Kirsch R."/>
            <person name="Pauchet Y."/>
        </authorList>
    </citation>
    <scope>NUCLEOTIDE SEQUENCE</scope>
    <source>
        <strain evidence="1">AMC_N1</strain>
    </source>
</reference>
<organism evidence="1 2">
    <name type="scientific">Aromia moschata</name>
    <dbReference type="NCBI Taxonomy" id="1265417"/>
    <lineage>
        <taxon>Eukaryota</taxon>
        <taxon>Metazoa</taxon>
        <taxon>Ecdysozoa</taxon>
        <taxon>Arthropoda</taxon>
        <taxon>Hexapoda</taxon>
        <taxon>Insecta</taxon>
        <taxon>Pterygota</taxon>
        <taxon>Neoptera</taxon>
        <taxon>Endopterygota</taxon>
        <taxon>Coleoptera</taxon>
        <taxon>Polyphaga</taxon>
        <taxon>Cucujiformia</taxon>
        <taxon>Chrysomeloidea</taxon>
        <taxon>Cerambycidae</taxon>
        <taxon>Cerambycinae</taxon>
        <taxon>Callichromatini</taxon>
        <taxon>Aromia</taxon>
    </lineage>
</organism>
<protein>
    <submittedName>
        <fullName evidence="1">Uncharacterized protein</fullName>
    </submittedName>
</protein>
<proteinExistence type="predicted"/>
<dbReference type="Proteomes" id="UP001162162">
    <property type="component" value="Unassembled WGS sequence"/>
</dbReference>
<gene>
    <name evidence="1" type="ORF">NQ318_009501</name>
</gene>